<dbReference type="Proteomes" id="UP000824200">
    <property type="component" value="Unassembled WGS sequence"/>
</dbReference>
<dbReference type="InterPro" id="IPR051673">
    <property type="entry name" value="SSDNA_exonuclease_RecJ"/>
</dbReference>
<dbReference type="Gene3D" id="3.10.310.30">
    <property type="match status" value="1"/>
</dbReference>
<protein>
    <submittedName>
        <fullName evidence="3">DHH family phosphoesterase</fullName>
    </submittedName>
</protein>
<evidence type="ECO:0000259" key="2">
    <source>
        <dbReference type="Pfam" id="PF02272"/>
    </source>
</evidence>
<name>A0A9D1E467_9BACT</name>
<dbReference type="EMBL" id="DVHL01000023">
    <property type="protein sequence ID" value="HIR65774.1"/>
    <property type="molecule type" value="Genomic_DNA"/>
</dbReference>
<feature type="domain" description="DDH" evidence="1">
    <location>
        <begin position="77"/>
        <end position="218"/>
    </location>
</feature>
<comment type="caution">
    <text evidence="3">The sequence shown here is derived from an EMBL/GenBank/DDBJ whole genome shotgun (WGS) entry which is preliminary data.</text>
</comment>
<accession>A0A9D1E467</accession>
<proteinExistence type="predicted"/>
<dbReference type="InterPro" id="IPR003156">
    <property type="entry name" value="DHHA1_dom"/>
</dbReference>
<evidence type="ECO:0000313" key="4">
    <source>
        <dbReference type="Proteomes" id="UP000824200"/>
    </source>
</evidence>
<dbReference type="InterPro" id="IPR001667">
    <property type="entry name" value="DDH_dom"/>
</dbReference>
<dbReference type="SUPFAM" id="SSF64182">
    <property type="entry name" value="DHH phosphoesterases"/>
    <property type="match status" value="1"/>
</dbReference>
<evidence type="ECO:0000259" key="1">
    <source>
        <dbReference type="Pfam" id="PF01368"/>
    </source>
</evidence>
<dbReference type="GO" id="GO:0003676">
    <property type="term" value="F:nucleic acid binding"/>
    <property type="evidence" value="ECO:0007669"/>
    <property type="project" value="InterPro"/>
</dbReference>
<gene>
    <name evidence="3" type="ORF">IAC95_02680</name>
</gene>
<feature type="domain" description="DHHA1" evidence="2">
    <location>
        <begin position="338"/>
        <end position="425"/>
    </location>
</feature>
<dbReference type="GO" id="GO:0004527">
    <property type="term" value="F:exonuclease activity"/>
    <property type="evidence" value="ECO:0007669"/>
    <property type="project" value="UniProtKB-KW"/>
</dbReference>
<dbReference type="Gene3D" id="3.90.1640.30">
    <property type="match status" value="1"/>
</dbReference>
<dbReference type="PANTHER" id="PTHR30255">
    <property type="entry name" value="SINGLE-STRANDED-DNA-SPECIFIC EXONUCLEASE RECJ"/>
    <property type="match status" value="1"/>
</dbReference>
<dbReference type="InterPro" id="IPR038763">
    <property type="entry name" value="DHH_sf"/>
</dbReference>
<dbReference type="Pfam" id="PF01368">
    <property type="entry name" value="DHH"/>
    <property type="match status" value="1"/>
</dbReference>
<dbReference type="Pfam" id="PF02272">
    <property type="entry name" value="DHHA1"/>
    <property type="match status" value="1"/>
</dbReference>
<dbReference type="PANTHER" id="PTHR30255:SF2">
    <property type="entry name" value="SINGLE-STRANDED-DNA-SPECIFIC EXONUCLEASE RECJ"/>
    <property type="match status" value="1"/>
</dbReference>
<sequence>MKQRYQKRQPQDADSVEYFLSAGISQPLAEMLSARGVCAANFQDFFGEGRFHSPFEMKNMREAAETLSFVLEEGGSVLICGDYDADGLTASSILSLFFSDNGVDNDVIVPTREQGYGLHADLVIKAFEKKFYDLVITVDCGISNKAEVAQIMDELGTEVIVTDHHELPEQLPDCICVNPKLGYPFPYLSGAGVAWKLVEALAGRETAAKYSQLAMIGTIGDLMPLRDENRSIVKMGLANFQHKSLQKLAELSKCPSQLSASDVAMKITPKINAAGRVENPVYALKVLLARDKTDVASVNKLLELNELRKTLLADIVAEADGMCDSEVICRERLTFLHSESWATGILGIAATRYKERYNLPAVVLTRDKTSNLFVGSARGVEDLDLFEIFVSCADLLDHYGGHKAAVGFSVKEENLQPLRQRLSQKLLAEDASLFEKKLYYDVDLQGQNIADMYRFTQKMQPLLPQDKVVCLVHDVVKFARSFGKDDAHLSATLAGGLEIKGFFNYGRYAPYIKNGADIQALVSLEKDDYTGNVCGVIEDLSLLNSVCFDDFYRKNFLRRFVTENVASATREQAENLLKQPSTLAVFDDYETFLQESKRFDFEDFALDIFFPNSMSSKTVVVSPNADYNFDRYKNVLCFVKQGAMVKVDGATYFAVQPANEKLYALPMERKVCVAVYTALKNKGAYDSLEGVFDKYLLGKISYDQYIVALRVFVQLNLLSIKDRFTITLNTTVKAELENSPLYRYFATP</sequence>
<reference evidence="3" key="1">
    <citation type="submission" date="2020-10" db="EMBL/GenBank/DDBJ databases">
        <authorList>
            <person name="Gilroy R."/>
        </authorList>
    </citation>
    <scope>NUCLEOTIDE SEQUENCE</scope>
    <source>
        <strain evidence="3">CHK121-14286</strain>
    </source>
</reference>
<organism evidence="3 4">
    <name type="scientific">Candidatus Fimimonas gallinarum</name>
    <dbReference type="NCBI Taxonomy" id="2840821"/>
    <lineage>
        <taxon>Bacteria</taxon>
        <taxon>Pseudomonadati</taxon>
        <taxon>Myxococcota</taxon>
        <taxon>Myxococcia</taxon>
        <taxon>Myxococcales</taxon>
        <taxon>Cystobacterineae</taxon>
        <taxon>Myxococcaceae</taxon>
        <taxon>Myxococcaceae incertae sedis</taxon>
        <taxon>Candidatus Fimimonas</taxon>
    </lineage>
</organism>
<evidence type="ECO:0000313" key="3">
    <source>
        <dbReference type="EMBL" id="HIR65774.1"/>
    </source>
</evidence>
<dbReference type="AlphaFoldDB" id="A0A9D1E467"/>
<reference evidence="3" key="2">
    <citation type="journal article" date="2021" name="PeerJ">
        <title>Extensive microbial diversity within the chicken gut microbiome revealed by metagenomics and culture.</title>
        <authorList>
            <person name="Gilroy R."/>
            <person name="Ravi A."/>
            <person name="Getino M."/>
            <person name="Pursley I."/>
            <person name="Horton D.L."/>
            <person name="Alikhan N.F."/>
            <person name="Baker D."/>
            <person name="Gharbi K."/>
            <person name="Hall N."/>
            <person name="Watson M."/>
            <person name="Adriaenssens E.M."/>
            <person name="Foster-Nyarko E."/>
            <person name="Jarju S."/>
            <person name="Secka A."/>
            <person name="Antonio M."/>
            <person name="Oren A."/>
            <person name="Chaudhuri R.R."/>
            <person name="La Ragione R."/>
            <person name="Hildebrand F."/>
            <person name="Pallen M.J."/>
        </authorList>
    </citation>
    <scope>NUCLEOTIDE SEQUENCE</scope>
    <source>
        <strain evidence="3">CHK121-14286</strain>
    </source>
</reference>